<dbReference type="GO" id="GO:0003677">
    <property type="term" value="F:DNA binding"/>
    <property type="evidence" value="ECO:0007669"/>
    <property type="project" value="InterPro"/>
</dbReference>
<evidence type="ECO:0000313" key="3">
    <source>
        <dbReference type="Proteomes" id="UP000297729"/>
    </source>
</evidence>
<dbReference type="Proteomes" id="UP000297729">
    <property type="component" value="Unassembled WGS sequence"/>
</dbReference>
<comment type="caution">
    <text evidence="2">The sequence shown here is derived from an EMBL/GenBank/DDBJ whole genome shotgun (WGS) entry which is preliminary data.</text>
</comment>
<keyword evidence="3" id="KW-1185">Reference proteome</keyword>
<dbReference type="Gene3D" id="1.10.260.40">
    <property type="entry name" value="lambda repressor-like DNA-binding domains"/>
    <property type="match status" value="1"/>
</dbReference>
<sequence length="115" mass="12579">MNSLDKAIQWCDGLSSLAEKIGISSARLGNWRVRGVPVEHCLAIEKATDGQVTRKDLRPDDWQNIWPELADDHTRRATDPAPPAGHAGRQPSSPHNITDTVPERAVVTPLLGEKA</sequence>
<dbReference type="InterPro" id="IPR031856">
    <property type="entry name" value="YdaS_toxin-like"/>
</dbReference>
<dbReference type="InterPro" id="IPR010982">
    <property type="entry name" value="Lambda_DNA-bd_dom_sf"/>
</dbReference>
<dbReference type="RefSeq" id="WP_135204218.1">
    <property type="nucleotide sequence ID" value="NZ_SPVG01000245.1"/>
</dbReference>
<evidence type="ECO:0000313" key="2">
    <source>
        <dbReference type="EMBL" id="TFW15932.1"/>
    </source>
</evidence>
<dbReference type="AlphaFoldDB" id="A0A4Y9S3G6"/>
<name>A0A4Y9S3G6_9BURK</name>
<gene>
    <name evidence="2" type="ORF">E4L98_24875</name>
</gene>
<protein>
    <submittedName>
        <fullName evidence="2">Helix-turn-helix domain-containing protein</fullName>
    </submittedName>
</protein>
<dbReference type="EMBL" id="SPVG01000245">
    <property type="protein sequence ID" value="TFW15932.1"/>
    <property type="molecule type" value="Genomic_DNA"/>
</dbReference>
<evidence type="ECO:0000256" key="1">
    <source>
        <dbReference type="SAM" id="MobiDB-lite"/>
    </source>
</evidence>
<dbReference type="OrthoDB" id="6446140at2"/>
<accession>A0A4Y9S3G6</accession>
<feature type="region of interest" description="Disordered" evidence="1">
    <location>
        <begin position="73"/>
        <end position="115"/>
    </location>
</feature>
<reference evidence="2 3" key="1">
    <citation type="submission" date="2019-03" db="EMBL/GenBank/DDBJ databases">
        <title>Draft Genome Sequence of Duganella callidus sp. nov., a Novel Duganella Species Isolated from Cultivated Soil.</title>
        <authorList>
            <person name="Raths R."/>
            <person name="Peta V."/>
            <person name="Bucking H."/>
        </authorList>
    </citation>
    <scope>NUCLEOTIDE SEQUENCE [LARGE SCALE GENOMIC DNA]</scope>
    <source>
        <strain evidence="2 3">DN04</strain>
    </source>
</reference>
<dbReference type="SUPFAM" id="SSF47413">
    <property type="entry name" value="lambda repressor-like DNA-binding domains"/>
    <property type="match status" value="1"/>
</dbReference>
<feature type="compositionally biased region" description="Polar residues" evidence="1">
    <location>
        <begin position="90"/>
        <end position="99"/>
    </location>
</feature>
<organism evidence="2 3">
    <name type="scientific">Duganella callida</name>
    <dbReference type="NCBI Taxonomy" id="2561932"/>
    <lineage>
        <taxon>Bacteria</taxon>
        <taxon>Pseudomonadati</taxon>
        <taxon>Pseudomonadota</taxon>
        <taxon>Betaproteobacteria</taxon>
        <taxon>Burkholderiales</taxon>
        <taxon>Oxalobacteraceae</taxon>
        <taxon>Telluria group</taxon>
        <taxon>Duganella</taxon>
    </lineage>
</organism>
<dbReference type="Pfam" id="PF15943">
    <property type="entry name" value="YdaS_toxin"/>
    <property type="match status" value="1"/>
</dbReference>
<proteinExistence type="predicted"/>